<sequence length="184" mass="21342">MDENKVLNFAVEMDLIEKFNMALKLNNEESKVVFTRLMNEYIAEAFSKAAGIVPNRIRKTKQVKITEEMTHVAYTYAKKVYRGELSRTEGKLEVERISGMKAGSAQDYITDFLAMMEGKEYQRVMSNYGTQYFLENIRKDFGEQAFLNAIEATEKHIKYYNSLGYGRLKAKEELVNKLRETVNV</sequence>
<accession>A0A417YW76</accession>
<organism evidence="1 2">
    <name type="scientific">Neobacillus notoginsengisoli</name>
    <dbReference type="NCBI Taxonomy" id="1578198"/>
    <lineage>
        <taxon>Bacteria</taxon>
        <taxon>Bacillati</taxon>
        <taxon>Bacillota</taxon>
        <taxon>Bacilli</taxon>
        <taxon>Bacillales</taxon>
        <taxon>Bacillaceae</taxon>
        <taxon>Neobacillus</taxon>
    </lineage>
</organism>
<reference evidence="1 2" key="1">
    <citation type="journal article" date="2017" name="Int. J. Syst. Evol. Microbiol.">
        <title>Bacillus notoginsengisoli sp. nov., a novel bacterium isolated from the rhizosphere of Panax notoginseng.</title>
        <authorList>
            <person name="Zhang M.Y."/>
            <person name="Cheng J."/>
            <person name="Cai Y."/>
            <person name="Zhang T.Y."/>
            <person name="Wu Y.Y."/>
            <person name="Manikprabhu D."/>
            <person name="Li W.J."/>
            <person name="Zhang Y.X."/>
        </authorList>
    </citation>
    <scope>NUCLEOTIDE SEQUENCE [LARGE SCALE GENOMIC DNA]</scope>
    <source>
        <strain evidence="1 2">JCM 30743</strain>
    </source>
</reference>
<dbReference type="RefSeq" id="WP_118920255.1">
    <property type="nucleotide sequence ID" value="NZ_QWEG01000004.1"/>
</dbReference>
<evidence type="ECO:0000313" key="1">
    <source>
        <dbReference type="EMBL" id="RHW41673.1"/>
    </source>
</evidence>
<dbReference type="Proteomes" id="UP000284416">
    <property type="component" value="Unassembled WGS sequence"/>
</dbReference>
<proteinExistence type="predicted"/>
<evidence type="ECO:0000313" key="2">
    <source>
        <dbReference type="Proteomes" id="UP000284416"/>
    </source>
</evidence>
<protein>
    <submittedName>
        <fullName evidence="1">Uncharacterized protein</fullName>
    </submittedName>
</protein>
<comment type="caution">
    <text evidence="1">The sequence shown here is derived from an EMBL/GenBank/DDBJ whole genome shotgun (WGS) entry which is preliminary data.</text>
</comment>
<keyword evidence="2" id="KW-1185">Reference proteome</keyword>
<dbReference type="AlphaFoldDB" id="A0A417YW76"/>
<gene>
    <name evidence="1" type="ORF">D1B31_08140</name>
</gene>
<dbReference type="OrthoDB" id="2427465at2"/>
<dbReference type="EMBL" id="QWEG01000004">
    <property type="protein sequence ID" value="RHW41673.1"/>
    <property type="molecule type" value="Genomic_DNA"/>
</dbReference>
<name>A0A417YW76_9BACI</name>